<keyword evidence="3" id="KW-0808">Transferase</keyword>
<dbReference type="InterPro" id="IPR051283">
    <property type="entry name" value="Sec_Metabolite_Acyltrans"/>
</dbReference>
<accession>A0A1L7X765</accession>
<sequence length="468" mass="53367">MLRILSREYKRPPDGWSKRALTYWDCCQFGRNDSPTIGWIVQGEVDINALSDGLERAVQRRASWLRGRLARTETGSPPFEIHVPPAQSDVRAFTISVQEVKSDLSSVISYVPNGAPEPVIHVFQTFDKTTLNPRGAIRGVEEYIEKDLPLLHLHVIKASDATFISLCWGHAAMDAVGAGQIVSAWEQELNNIKVDTVFEDRDPRELFDFTNDVSLPPGWTLPGWIRPSFWEFVRFAVWIVYDLWAFPQVHGSIYIPEALITHWIKIAEEKLSEDEWVSRNDLVEAWIFKYGWSYHPEKDLNTMFTAINFRGRHPQLPRTAITNTAMSYVTPPLTTAELRATSFAKIALRLRQSTLPFSEPEHVAKVVAYEFNNMKTNNGKTYYYPLGSLKSRQYGSTPWAKLGLSSPKFGAGVTTISNVTYCADRRCSTLIDSESGDWRVDLKLPQRAWECLQIQMEKEKEALEEFGI</sequence>
<comment type="similarity">
    <text evidence="2">Belongs to the plant acyltransferase family.</text>
</comment>
<dbReference type="OrthoDB" id="21502at2759"/>
<comment type="pathway">
    <text evidence="1">Secondary metabolite biosynthesis.</text>
</comment>
<evidence type="ECO:0000256" key="3">
    <source>
        <dbReference type="ARBA" id="ARBA00022679"/>
    </source>
</evidence>
<protein>
    <submittedName>
        <fullName evidence="5">Uncharacterized protein</fullName>
    </submittedName>
</protein>
<dbReference type="EMBL" id="FJOG01000017">
    <property type="protein sequence ID" value="CZR60865.1"/>
    <property type="molecule type" value="Genomic_DNA"/>
</dbReference>
<dbReference type="AlphaFoldDB" id="A0A1L7X765"/>
<gene>
    <name evidence="5" type="ORF">PAC_10761</name>
</gene>
<evidence type="ECO:0000256" key="4">
    <source>
        <dbReference type="ARBA" id="ARBA00023315"/>
    </source>
</evidence>
<evidence type="ECO:0000313" key="5">
    <source>
        <dbReference type="EMBL" id="CZR60865.1"/>
    </source>
</evidence>
<dbReference type="Gene3D" id="3.30.559.10">
    <property type="entry name" value="Chloramphenicol acetyltransferase-like domain"/>
    <property type="match status" value="2"/>
</dbReference>
<proteinExistence type="inferred from homology"/>
<dbReference type="InterPro" id="IPR023213">
    <property type="entry name" value="CAT-like_dom_sf"/>
</dbReference>
<evidence type="ECO:0000256" key="1">
    <source>
        <dbReference type="ARBA" id="ARBA00005179"/>
    </source>
</evidence>
<keyword evidence="4" id="KW-0012">Acyltransferase</keyword>
<keyword evidence="6" id="KW-1185">Reference proteome</keyword>
<dbReference type="GO" id="GO:0016746">
    <property type="term" value="F:acyltransferase activity"/>
    <property type="evidence" value="ECO:0007669"/>
    <property type="project" value="UniProtKB-KW"/>
</dbReference>
<dbReference type="PANTHER" id="PTHR31896:SF69">
    <property type="entry name" value="FAMILY REGULATORY PROTEIN, PUTATIVE (AFU_ORTHOLOGUE AFUA_3G14730)-RELATED"/>
    <property type="match status" value="1"/>
</dbReference>
<dbReference type="PANTHER" id="PTHR31896">
    <property type="entry name" value="FAMILY REGULATORY PROTEIN, PUTATIVE (AFU_ORTHOLOGUE AFUA_3G14730)-RELATED"/>
    <property type="match status" value="1"/>
</dbReference>
<organism evidence="5 6">
    <name type="scientific">Phialocephala subalpina</name>
    <dbReference type="NCBI Taxonomy" id="576137"/>
    <lineage>
        <taxon>Eukaryota</taxon>
        <taxon>Fungi</taxon>
        <taxon>Dikarya</taxon>
        <taxon>Ascomycota</taxon>
        <taxon>Pezizomycotina</taxon>
        <taxon>Leotiomycetes</taxon>
        <taxon>Helotiales</taxon>
        <taxon>Mollisiaceae</taxon>
        <taxon>Phialocephala</taxon>
        <taxon>Phialocephala fortinii species complex</taxon>
    </lineage>
</organism>
<evidence type="ECO:0000256" key="2">
    <source>
        <dbReference type="ARBA" id="ARBA00009861"/>
    </source>
</evidence>
<dbReference type="Proteomes" id="UP000184330">
    <property type="component" value="Unassembled WGS sequence"/>
</dbReference>
<evidence type="ECO:0000313" key="6">
    <source>
        <dbReference type="Proteomes" id="UP000184330"/>
    </source>
</evidence>
<name>A0A1L7X765_9HELO</name>
<reference evidence="5 6" key="1">
    <citation type="submission" date="2016-03" db="EMBL/GenBank/DDBJ databases">
        <authorList>
            <person name="Ploux O."/>
        </authorList>
    </citation>
    <scope>NUCLEOTIDE SEQUENCE [LARGE SCALE GENOMIC DNA]</scope>
    <source>
        <strain evidence="5 6">UAMH 11012</strain>
    </source>
</reference>